<evidence type="ECO:0000313" key="1">
    <source>
        <dbReference type="EMBL" id="MCL7049629.1"/>
    </source>
</evidence>
<gene>
    <name evidence="1" type="ORF">MKW94_001971</name>
</gene>
<reference evidence="1" key="1">
    <citation type="submission" date="2022-03" db="EMBL/GenBank/DDBJ databases">
        <title>A functionally conserved STORR gene fusion in Papaver species that diverged 16.8 million years ago.</title>
        <authorList>
            <person name="Catania T."/>
        </authorList>
    </citation>
    <scope>NUCLEOTIDE SEQUENCE</scope>
    <source>
        <strain evidence="1">S-191538</strain>
    </source>
</reference>
<dbReference type="Proteomes" id="UP001177140">
    <property type="component" value="Unassembled WGS sequence"/>
</dbReference>
<proteinExistence type="predicted"/>
<accession>A0AA41VY07</accession>
<name>A0AA41VY07_PAPNU</name>
<comment type="caution">
    <text evidence="1">The sequence shown here is derived from an EMBL/GenBank/DDBJ whole genome shotgun (WGS) entry which is preliminary data.</text>
</comment>
<dbReference type="EMBL" id="JAJJMA010318435">
    <property type="protein sequence ID" value="MCL7049629.1"/>
    <property type="molecule type" value="Genomic_DNA"/>
</dbReference>
<dbReference type="AlphaFoldDB" id="A0AA41VY07"/>
<evidence type="ECO:0000313" key="2">
    <source>
        <dbReference type="Proteomes" id="UP001177140"/>
    </source>
</evidence>
<sequence>MSSSIFNKLAYSRRIVSTVYTVPHALSKSLASSSIAKKVPVRTPFFRVETLENGPRPPVSTLLTSLYQPGHQPLDFNVGQRWSHTQFIEAWHSVHAILSDYLVKHIGLDSLYCDAMFWKLLTSDKRFKDHGVVYKPAPVPDKNEWKASWSEEGKPSWLGTVPTKADDHFYYTALIDGFVDEKGGKGGYAVIFIDSYARPKVAVVGYSPQASLFLCELQGIKVSLQLALDNGFSSNIMLATRSKKVQNLFGYLSELEDLDSIHRCEQDHFKYDDGDDSHVCLACEGFQLSRHLNTKMEDFEILYPVIKEILELRIKLGRRVGISPNLSVASAYLSEHYGILSIEEMVVKCYGEHQFHEMVVKPTNFPEKLEDILYDDCFKGYRHYGQDILEEIVPGHNTVLSAPEIFTQMRRKINLVSRGTDLKAGLNGSP</sequence>
<protein>
    <submittedName>
        <fullName evidence="1">Uncharacterized protein</fullName>
    </submittedName>
</protein>
<keyword evidence="2" id="KW-1185">Reference proteome</keyword>
<organism evidence="1 2">
    <name type="scientific">Papaver nudicaule</name>
    <name type="common">Iceland poppy</name>
    <dbReference type="NCBI Taxonomy" id="74823"/>
    <lineage>
        <taxon>Eukaryota</taxon>
        <taxon>Viridiplantae</taxon>
        <taxon>Streptophyta</taxon>
        <taxon>Embryophyta</taxon>
        <taxon>Tracheophyta</taxon>
        <taxon>Spermatophyta</taxon>
        <taxon>Magnoliopsida</taxon>
        <taxon>Ranunculales</taxon>
        <taxon>Papaveraceae</taxon>
        <taxon>Papaveroideae</taxon>
        <taxon>Papaver</taxon>
    </lineage>
</organism>